<name>A0A1V9YHB5_ACHHY</name>
<dbReference type="Proteomes" id="UP000243579">
    <property type="component" value="Unassembled WGS sequence"/>
</dbReference>
<reference evidence="2 3" key="1">
    <citation type="journal article" date="2014" name="Genome Biol. Evol.">
        <title>The secreted proteins of Achlya hypogyna and Thraustotheca clavata identify the ancestral oomycete secretome and reveal gene acquisitions by horizontal gene transfer.</title>
        <authorList>
            <person name="Misner I."/>
            <person name="Blouin N."/>
            <person name="Leonard G."/>
            <person name="Richards T.A."/>
            <person name="Lane C.E."/>
        </authorList>
    </citation>
    <scope>NUCLEOTIDE SEQUENCE [LARGE SCALE GENOMIC DNA]</scope>
    <source>
        <strain evidence="2 3">ATCC 48635</strain>
    </source>
</reference>
<dbReference type="OrthoDB" id="671439at2759"/>
<dbReference type="PANTHER" id="PTHR14209">
    <property type="entry name" value="ISOAMYL ACETATE-HYDROLYZING ESTERASE 1"/>
    <property type="match status" value="1"/>
</dbReference>
<keyword evidence="3" id="KW-1185">Reference proteome</keyword>
<dbReference type="PANTHER" id="PTHR14209:SF19">
    <property type="entry name" value="ISOAMYL ACETATE-HYDROLYZING ESTERASE 1 HOMOLOG"/>
    <property type="match status" value="1"/>
</dbReference>
<comment type="caution">
    <text evidence="2">The sequence shown here is derived from an EMBL/GenBank/DDBJ whole genome shotgun (WGS) entry which is preliminary data.</text>
</comment>
<evidence type="ECO:0000313" key="3">
    <source>
        <dbReference type="Proteomes" id="UP000243579"/>
    </source>
</evidence>
<organism evidence="2 3">
    <name type="scientific">Achlya hypogyna</name>
    <name type="common">Oomycete</name>
    <name type="synonym">Protoachlya hypogyna</name>
    <dbReference type="NCBI Taxonomy" id="1202772"/>
    <lineage>
        <taxon>Eukaryota</taxon>
        <taxon>Sar</taxon>
        <taxon>Stramenopiles</taxon>
        <taxon>Oomycota</taxon>
        <taxon>Saprolegniomycetes</taxon>
        <taxon>Saprolegniales</taxon>
        <taxon>Achlyaceae</taxon>
        <taxon>Achlya</taxon>
    </lineage>
</organism>
<evidence type="ECO:0000259" key="1">
    <source>
        <dbReference type="Pfam" id="PF13472"/>
    </source>
</evidence>
<dbReference type="AlphaFoldDB" id="A0A1V9YHB5"/>
<proteinExistence type="predicted"/>
<dbReference type="SUPFAM" id="SSF52266">
    <property type="entry name" value="SGNH hydrolase"/>
    <property type="match status" value="2"/>
</dbReference>
<evidence type="ECO:0000313" key="2">
    <source>
        <dbReference type="EMBL" id="OQR85080.1"/>
    </source>
</evidence>
<sequence>MGYQVMLTHTYQRKADVVNRGMSARTTRWWLAHLPGVLVDWEHKSPALVTIYLGVNDACSIDGPLAAYHVPLDEFKTNLRTIVADFLAAFPGIHFLLVTPSAVDESSSWGASRNNADVHKYVVATQDVAQELSLAVVDIGPFNCAIEVSSDSTPVFITLGDSETEIAANPALMGYQVQLVHTYQRKADVINRGLSGRTTRWWLAHLPSILADWAQKAPSLITIYLGVNDACSLNGTLPSYHVPVNEFATNLRAMVGNLTVAFPRVKIILITPGAVDEASLWGPSRTNVDIHKYVVQTQTIAQDLRLPLVDIWTPTISNYSLFYDGLHLNAQGHTVLHDRLLHAIRTELPQLAPESLPWAF</sequence>
<feature type="domain" description="SGNH hydrolase-type esterase" evidence="1">
    <location>
        <begin position="159"/>
        <end position="334"/>
    </location>
</feature>
<dbReference type="InterPro" id="IPR013830">
    <property type="entry name" value="SGNH_hydro"/>
</dbReference>
<dbReference type="InterPro" id="IPR045136">
    <property type="entry name" value="Iah1-like"/>
</dbReference>
<dbReference type="Pfam" id="PF13472">
    <property type="entry name" value="Lipase_GDSL_2"/>
    <property type="match status" value="2"/>
</dbReference>
<protein>
    <recommendedName>
        <fullName evidence="1">SGNH hydrolase-type esterase domain-containing protein</fullName>
    </recommendedName>
</protein>
<dbReference type="Gene3D" id="3.40.50.1110">
    <property type="entry name" value="SGNH hydrolase"/>
    <property type="match status" value="2"/>
</dbReference>
<dbReference type="InterPro" id="IPR036514">
    <property type="entry name" value="SGNH_hydro_sf"/>
</dbReference>
<accession>A0A1V9YHB5</accession>
<dbReference type="EMBL" id="JNBR01001826">
    <property type="protein sequence ID" value="OQR85080.1"/>
    <property type="molecule type" value="Genomic_DNA"/>
</dbReference>
<gene>
    <name evidence="2" type="ORF">ACHHYP_12389</name>
</gene>
<feature type="domain" description="SGNH hydrolase-type esterase" evidence="1">
    <location>
        <begin position="6"/>
        <end position="142"/>
    </location>
</feature>
<dbReference type="STRING" id="1202772.A0A1V9YHB5"/>